<organism evidence="1 2">
    <name type="scientific">Corynebacterium matruchotii ATCC 33806</name>
    <dbReference type="NCBI Taxonomy" id="566549"/>
    <lineage>
        <taxon>Bacteria</taxon>
        <taxon>Bacillati</taxon>
        <taxon>Actinomycetota</taxon>
        <taxon>Actinomycetes</taxon>
        <taxon>Mycobacteriales</taxon>
        <taxon>Corynebacteriaceae</taxon>
        <taxon>Corynebacterium</taxon>
    </lineage>
</organism>
<dbReference type="EMBL" id="ACEB01000027">
    <property type="protein sequence ID" value="EEG26511.1"/>
    <property type="molecule type" value="Genomic_DNA"/>
</dbReference>
<comment type="caution">
    <text evidence="1">The sequence shown here is derived from an EMBL/GenBank/DDBJ whole genome shotgun (WGS) entry which is preliminary data.</text>
</comment>
<dbReference type="Proteomes" id="UP000006247">
    <property type="component" value="Unassembled WGS sequence"/>
</dbReference>
<name>C0E4M2_9CORY</name>
<accession>C0E4M2</accession>
<sequence length="42" mass="4528">MCGDISTFPSLLPTIPHNPPLSTPQVTTISNFTTRNACNLQV</sequence>
<proteinExistence type="predicted"/>
<dbReference type="HOGENOM" id="CLU_3250172_0_0_11"/>
<protein>
    <submittedName>
        <fullName evidence="1">Uncharacterized protein</fullName>
    </submittedName>
</protein>
<evidence type="ECO:0000313" key="1">
    <source>
        <dbReference type="EMBL" id="EEG26511.1"/>
    </source>
</evidence>
<dbReference type="AlphaFoldDB" id="C0E4M2"/>
<evidence type="ECO:0000313" key="2">
    <source>
        <dbReference type="Proteomes" id="UP000006247"/>
    </source>
</evidence>
<reference evidence="1 2" key="1">
    <citation type="submission" date="2009-01" db="EMBL/GenBank/DDBJ databases">
        <authorList>
            <person name="Fulton L."/>
            <person name="Clifton S."/>
            <person name="Chinwalla A.T."/>
            <person name="Mitreva M."/>
            <person name="Sodergren E."/>
            <person name="Weinstock G."/>
            <person name="Clifton S."/>
            <person name="Dooling D.J."/>
            <person name="Fulton B."/>
            <person name="Minx P."/>
            <person name="Pepin K.H."/>
            <person name="Johnson M."/>
            <person name="Bhonagiri V."/>
            <person name="Nash W.E."/>
            <person name="Mardis E.R."/>
            <person name="Wilson R.K."/>
        </authorList>
    </citation>
    <scope>NUCLEOTIDE SEQUENCE [LARGE SCALE GENOMIC DNA]</scope>
    <source>
        <strain evidence="1 2">ATCC 33806</strain>
    </source>
</reference>
<gene>
    <name evidence="1" type="ORF">CORMATOL_01947</name>
</gene>